<evidence type="ECO:0000259" key="1">
    <source>
        <dbReference type="Pfam" id="PF13737"/>
    </source>
</evidence>
<feature type="domain" description="Transposase DDE" evidence="1">
    <location>
        <begin position="20"/>
        <end position="77"/>
    </location>
</feature>
<evidence type="ECO:0000313" key="2">
    <source>
        <dbReference type="EMBL" id="MCM8747692.1"/>
    </source>
</evidence>
<organism evidence="2 3">
    <name type="scientific">Thermalbibacter longus</name>
    <dbReference type="NCBI Taxonomy" id="2951981"/>
    <lineage>
        <taxon>Bacteria</taxon>
        <taxon>Pseudomonadati</taxon>
        <taxon>Thermomicrobiota</taxon>
        <taxon>Thermomicrobia</taxon>
        <taxon>Thermomicrobiales</taxon>
        <taxon>Thermomicrobiaceae</taxon>
        <taxon>Thermalbibacter</taxon>
    </lineage>
</organism>
<name>A0AA42B961_9BACT</name>
<keyword evidence="3" id="KW-1185">Reference proteome</keyword>
<protein>
    <submittedName>
        <fullName evidence="2">Transposase</fullName>
    </submittedName>
</protein>
<comment type="caution">
    <text evidence="2">The sequence shown here is derived from an EMBL/GenBank/DDBJ whole genome shotgun (WGS) entry which is preliminary data.</text>
</comment>
<dbReference type="Proteomes" id="UP001165306">
    <property type="component" value="Unassembled WGS sequence"/>
</dbReference>
<reference evidence="2" key="1">
    <citation type="submission" date="2022-06" db="EMBL/GenBank/DDBJ databases">
        <title>CFH 74404 Thermomicrobiaceae sp.</title>
        <authorList>
            <person name="Ming H."/>
            <person name="Li W.-J."/>
            <person name="Zhao Z."/>
        </authorList>
    </citation>
    <scope>NUCLEOTIDE SEQUENCE</scope>
    <source>
        <strain evidence="2">CFH 74404</strain>
    </source>
</reference>
<dbReference type="AlphaFoldDB" id="A0AA42B961"/>
<dbReference type="RefSeq" id="WP_284055477.1">
    <property type="nucleotide sequence ID" value="NZ_JAMSLR010000001.1"/>
</dbReference>
<proteinExistence type="predicted"/>
<evidence type="ECO:0000313" key="3">
    <source>
        <dbReference type="Proteomes" id="UP001165306"/>
    </source>
</evidence>
<dbReference type="Pfam" id="PF13737">
    <property type="entry name" value="DDE_Tnp_1_5"/>
    <property type="match status" value="1"/>
</dbReference>
<accession>A0AA42B961</accession>
<sequence length="78" mass="9447">MTEERQPEWDWKGYNEHLVQRGEILLNGESLQAWKEERKKMNLGKRGRPFRYPHSLMFLFGTLRVVFRPPYRQLEGLA</sequence>
<dbReference type="InterPro" id="IPR025668">
    <property type="entry name" value="Tnp_DDE_dom"/>
</dbReference>
<dbReference type="EMBL" id="JAMSLR010000001">
    <property type="protein sequence ID" value="MCM8747692.1"/>
    <property type="molecule type" value="Genomic_DNA"/>
</dbReference>
<gene>
    <name evidence="2" type="ORF">NET02_00870</name>
</gene>